<dbReference type="AlphaFoldDB" id="A0A0G3BX35"/>
<dbReference type="SUPFAM" id="SSF47413">
    <property type="entry name" value="lambda repressor-like DNA-binding domains"/>
    <property type="match status" value="1"/>
</dbReference>
<feature type="domain" description="HTH cro/C1-type" evidence="2">
    <location>
        <begin position="15"/>
        <end position="73"/>
    </location>
</feature>
<dbReference type="Pfam" id="PF01381">
    <property type="entry name" value="HTH_3"/>
    <property type="match status" value="1"/>
</dbReference>
<dbReference type="InterPro" id="IPR010982">
    <property type="entry name" value="Lambda_DNA-bd_dom_sf"/>
</dbReference>
<evidence type="ECO:0000256" key="1">
    <source>
        <dbReference type="SAM" id="MobiDB-lite"/>
    </source>
</evidence>
<dbReference type="Gene3D" id="1.10.260.40">
    <property type="entry name" value="lambda repressor-like DNA-binding domains"/>
    <property type="match status" value="1"/>
</dbReference>
<feature type="region of interest" description="Disordered" evidence="1">
    <location>
        <begin position="87"/>
        <end position="112"/>
    </location>
</feature>
<dbReference type="SMART" id="SM00530">
    <property type="entry name" value="HTH_XRE"/>
    <property type="match status" value="1"/>
</dbReference>
<evidence type="ECO:0000313" key="4">
    <source>
        <dbReference type="Proteomes" id="UP000035352"/>
    </source>
</evidence>
<evidence type="ECO:0000259" key="2">
    <source>
        <dbReference type="PROSITE" id="PS50943"/>
    </source>
</evidence>
<proteinExistence type="predicted"/>
<gene>
    <name evidence="3" type="ORF">AAW51_4409</name>
</gene>
<evidence type="ECO:0000313" key="3">
    <source>
        <dbReference type="EMBL" id="AKJ31100.1"/>
    </source>
</evidence>
<dbReference type="GO" id="GO:0003677">
    <property type="term" value="F:DNA binding"/>
    <property type="evidence" value="ECO:0007669"/>
    <property type="project" value="InterPro"/>
</dbReference>
<keyword evidence="4" id="KW-1185">Reference proteome</keyword>
<dbReference type="InterPro" id="IPR001387">
    <property type="entry name" value="Cro/C1-type_HTH"/>
</dbReference>
<name>A0A0G3BX35_9BURK</name>
<accession>A0A0G3BX35</accession>
<organism evidence="3 4">
    <name type="scientific">Caldimonas brevitalea</name>
    <dbReference type="NCBI Taxonomy" id="413882"/>
    <lineage>
        <taxon>Bacteria</taxon>
        <taxon>Pseudomonadati</taxon>
        <taxon>Pseudomonadota</taxon>
        <taxon>Betaproteobacteria</taxon>
        <taxon>Burkholderiales</taxon>
        <taxon>Sphaerotilaceae</taxon>
        <taxon>Caldimonas</taxon>
    </lineage>
</organism>
<dbReference type="CDD" id="cd00093">
    <property type="entry name" value="HTH_XRE"/>
    <property type="match status" value="1"/>
</dbReference>
<protein>
    <recommendedName>
        <fullName evidence="2">HTH cro/C1-type domain-containing protein</fullName>
    </recommendedName>
</protein>
<dbReference type="RefSeq" id="WP_053013843.1">
    <property type="nucleotide sequence ID" value="NZ_CP011371.1"/>
</dbReference>
<dbReference type="EMBL" id="CP011371">
    <property type="protein sequence ID" value="AKJ31100.1"/>
    <property type="molecule type" value="Genomic_DNA"/>
</dbReference>
<dbReference type="KEGG" id="pbh:AAW51_4409"/>
<dbReference type="PROSITE" id="PS50943">
    <property type="entry name" value="HTH_CROC1"/>
    <property type="match status" value="1"/>
</dbReference>
<reference evidence="3 4" key="1">
    <citation type="submission" date="2015-05" db="EMBL/GenBank/DDBJ databases">
        <authorList>
            <person name="Tang B."/>
            <person name="Yu Y."/>
        </authorList>
    </citation>
    <scope>NUCLEOTIDE SEQUENCE [LARGE SCALE GENOMIC DNA]</scope>
    <source>
        <strain evidence="3 4">DSM 7029</strain>
    </source>
</reference>
<sequence length="112" mass="12042">MRVPIHNPADLGVVIRALRKSAGIRQDDLAATVGVSKQFATDVEGGKPTAQVGLLMKLLEELGGRLEVEVADSVKATLEEVQARFVAQGGKHQKRRGRTPTAFATAPKDQDR</sequence>
<dbReference type="Proteomes" id="UP000035352">
    <property type="component" value="Chromosome"/>
</dbReference>
<dbReference type="STRING" id="413882.AAW51_4409"/>
<dbReference type="OrthoDB" id="9156632at2"/>